<gene>
    <name evidence="3" type="ORF">ACFOPQ_03850</name>
</gene>
<reference evidence="4" key="1">
    <citation type="journal article" date="2019" name="Int. J. Syst. Evol. Microbiol.">
        <title>The Global Catalogue of Microorganisms (GCM) 10K type strain sequencing project: providing services to taxonomists for standard genome sequencing and annotation.</title>
        <authorList>
            <consortium name="The Broad Institute Genomics Platform"/>
            <consortium name="The Broad Institute Genome Sequencing Center for Infectious Disease"/>
            <person name="Wu L."/>
            <person name="Ma J."/>
        </authorList>
    </citation>
    <scope>NUCLEOTIDE SEQUENCE [LARGE SCALE GENOMIC DNA]</scope>
    <source>
        <strain evidence="4">CCTCC AB 2013263</strain>
    </source>
</reference>
<evidence type="ECO:0000313" key="4">
    <source>
        <dbReference type="Proteomes" id="UP001595748"/>
    </source>
</evidence>
<feature type="transmembrane region" description="Helical" evidence="1">
    <location>
        <begin position="12"/>
        <end position="33"/>
    </location>
</feature>
<accession>A0ABV8A637</accession>
<comment type="caution">
    <text evidence="3">The sequence shown here is derived from an EMBL/GenBank/DDBJ whole genome shotgun (WGS) entry which is preliminary data.</text>
</comment>
<organism evidence="3 4">
    <name type="scientific">Deinococcus antarcticus</name>
    <dbReference type="NCBI Taxonomy" id="1298767"/>
    <lineage>
        <taxon>Bacteria</taxon>
        <taxon>Thermotogati</taxon>
        <taxon>Deinococcota</taxon>
        <taxon>Deinococci</taxon>
        <taxon>Deinococcales</taxon>
        <taxon>Deinococcaceae</taxon>
        <taxon>Deinococcus</taxon>
    </lineage>
</organism>
<dbReference type="Pfam" id="PF10882">
    <property type="entry name" value="bPH_5"/>
    <property type="match status" value="1"/>
</dbReference>
<keyword evidence="1" id="KW-0472">Membrane</keyword>
<evidence type="ECO:0000313" key="3">
    <source>
        <dbReference type="EMBL" id="MFC3859898.1"/>
    </source>
</evidence>
<keyword evidence="4" id="KW-1185">Reference proteome</keyword>
<feature type="transmembrane region" description="Helical" evidence="1">
    <location>
        <begin position="39"/>
        <end position="58"/>
    </location>
</feature>
<sequence length="167" mass="17596">MNVPLARAGAPALLWWVLGLSVVVAGLAAFLPASGGEGGVLRFLPLVLTAGVLGLMFLMPRRLAYVLEPEALVITYLTGQVNLPLTGMTAWHTTGNLGLKMGGTGLPGYYTGNYLFHADGLKNVLAAASDTRNGVIVQQSGKTYFLTPADPVSFVAELARRGARVRE</sequence>
<dbReference type="RefSeq" id="WP_380076058.1">
    <property type="nucleotide sequence ID" value="NZ_JBHRZF010000034.1"/>
</dbReference>
<feature type="domain" description="Bacterial Pleckstrin homology" evidence="2">
    <location>
        <begin position="64"/>
        <end position="161"/>
    </location>
</feature>
<keyword evidence="1" id="KW-0812">Transmembrane</keyword>
<dbReference type="EMBL" id="JBHRZF010000034">
    <property type="protein sequence ID" value="MFC3859898.1"/>
    <property type="molecule type" value="Genomic_DNA"/>
</dbReference>
<protein>
    <submittedName>
        <fullName evidence="3">PH domain-containing protein</fullName>
    </submittedName>
</protein>
<evidence type="ECO:0000259" key="2">
    <source>
        <dbReference type="Pfam" id="PF10882"/>
    </source>
</evidence>
<name>A0ABV8A637_9DEIO</name>
<dbReference type="InterPro" id="IPR027783">
    <property type="entry name" value="Bacterial_PH-related"/>
</dbReference>
<proteinExistence type="predicted"/>
<dbReference type="Proteomes" id="UP001595748">
    <property type="component" value="Unassembled WGS sequence"/>
</dbReference>
<evidence type="ECO:0000256" key="1">
    <source>
        <dbReference type="SAM" id="Phobius"/>
    </source>
</evidence>
<keyword evidence="1" id="KW-1133">Transmembrane helix</keyword>